<dbReference type="PATRIC" id="fig|1653479.3.peg.734"/>
<dbReference type="Proteomes" id="UP000076038">
    <property type="component" value="Chromosome"/>
</dbReference>
<dbReference type="KEGG" id="rhs:A3Q41_00719"/>
<evidence type="ECO:0008006" key="3">
    <source>
        <dbReference type="Google" id="ProtNLM"/>
    </source>
</evidence>
<protein>
    <recommendedName>
        <fullName evidence="3">Bacterial Pleckstrin homology domain-containing protein</fullName>
    </recommendedName>
</protein>
<dbReference type="EMBL" id="CP015220">
    <property type="protein sequence ID" value="AMY22037.1"/>
    <property type="molecule type" value="Genomic_DNA"/>
</dbReference>
<reference evidence="2" key="2">
    <citation type="submission" date="2016-04" db="EMBL/GenBank/DDBJ databases">
        <title>Complete Genome and Plasmid Sequences for Rhodococcus fascians D188 and Draft Sequences for Rhodococcus spp. Isolates PBTS 1 and PBTS 2.</title>
        <authorList>
            <person name="Stamer R."/>
            <person name="Vereecke D."/>
            <person name="Zhang Y."/>
            <person name="Schilkey F."/>
            <person name="Devitt N."/>
            <person name="Randall J."/>
        </authorList>
    </citation>
    <scope>NUCLEOTIDE SEQUENCE [LARGE SCALE GENOMIC DNA]</scope>
    <source>
        <strain evidence="2">PBTS2</strain>
    </source>
</reference>
<name>A0A143QI32_RHOFA</name>
<keyword evidence="2" id="KW-1185">Reference proteome</keyword>
<reference evidence="1 2" key="1">
    <citation type="journal article" date="2016" name="Genome Announc.">
        <title>Complete Genome and Plasmid Sequences for Rhodococcus fascians D188 and Draft Sequences for Rhodococcus Isolates PBTS 1 and PBTS 2.</title>
        <authorList>
            <person name="Stamler R.A."/>
            <person name="Vereecke D."/>
            <person name="Zhang Y."/>
            <person name="Schilkey F."/>
            <person name="Devitt N."/>
            <person name="Randall J.J."/>
        </authorList>
    </citation>
    <scope>NUCLEOTIDE SEQUENCE [LARGE SCALE GENOMIC DNA]</scope>
    <source>
        <strain evidence="1 2">PBTS2</strain>
    </source>
</reference>
<proteinExistence type="predicted"/>
<evidence type="ECO:0000313" key="2">
    <source>
        <dbReference type="Proteomes" id="UP000076038"/>
    </source>
</evidence>
<accession>A0A143QI32</accession>
<organism evidence="1 2">
    <name type="scientific">Rhodococcoides fascians</name>
    <name type="common">Rhodococcus fascians</name>
    <dbReference type="NCBI Taxonomy" id="1828"/>
    <lineage>
        <taxon>Bacteria</taxon>
        <taxon>Bacillati</taxon>
        <taxon>Actinomycetota</taxon>
        <taxon>Actinomycetes</taxon>
        <taxon>Mycobacteriales</taxon>
        <taxon>Nocardiaceae</taxon>
        <taxon>Rhodococcoides</taxon>
    </lineage>
</organism>
<dbReference type="AlphaFoldDB" id="A0A143QI32"/>
<evidence type="ECO:0000313" key="1">
    <source>
        <dbReference type="EMBL" id="AMY22037.1"/>
    </source>
</evidence>
<gene>
    <name evidence="1" type="ORF">A3Q41_00719</name>
</gene>
<sequence length="126" mass="14363">MMVARACRAGLPLTMRTTSTVHYDDGLVRVDDSGVTLRHYYFPFAIEKFVPYCDIRAVDTAVLGNWNGRWRLWGASTTDQWLPLDVMRPKKDTAVVLTIRRISPVFTPDDPELVARLIRERITAPA</sequence>